<sequence>MKNHRAGHQVVHFTCHQTHLTRSVRATSFLLLVPTQRGLICGGIGIWSLGHVLLSVRAIRSLQFEGTAYLRASRPCTLPSFAASPPYPAFAACAPLSVDECNDERIRTAQSESCLSVWEDLILTILVKHCHWRHRATAMILNEL</sequence>
<dbReference type="EMBL" id="KB445560">
    <property type="protein sequence ID" value="EMC93586.1"/>
    <property type="molecule type" value="Genomic_DNA"/>
</dbReference>
<gene>
    <name evidence="1" type="ORF">BAUCODRAFT_246219</name>
</gene>
<dbReference type="AlphaFoldDB" id="M2MAU4"/>
<keyword evidence="2" id="KW-1185">Reference proteome</keyword>
<dbReference type="GeneID" id="19110215"/>
<accession>M2MAU4</accession>
<reference evidence="1 2" key="1">
    <citation type="journal article" date="2012" name="PLoS Pathog.">
        <title>Diverse lifestyles and strategies of plant pathogenesis encoded in the genomes of eighteen Dothideomycetes fungi.</title>
        <authorList>
            <person name="Ohm R.A."/>
            <person name="Feau N."/>
            <person name="Henrissat B."/>
            <person name="Schoch C.L."/>
            <person name="Horwitz B.A."/>
            <person name="Barry K.W."/>
            <person name="Condon B.J."/>
            <person name="Copeland A.C."/>
            <person name="Dhillon B."/>
            <person name="Glaser F."/>
            <person name="Hesse C.N."/>
            <person name="Kosti I."/>
            <person name="LaButti K."/>
            <person name="Lindquist E.A."/>
            <person name="Lucas S."/>
            <person name="Salamov A.A."/>
            <person name="Bradshaw R.E."/>
            <person name="Ciuffetti L."/>
            <person name="Hamelin R.C."/>
            <person name="Kema G.H.J."/>
            <person name="Lawrence C."/>
            <person name="Scott J.A."/>
            <person name="Spatafora J.W."/>
            <person name="Turgeon B.G."/>
            <person name="de Wit P.J.G.M."/>
            <person name="Zhong S."/>
            <person name="Goodwin S.B."/>
            <person name="Grigoriev I.V."/>
        </authorList>
    </citation>
    <scope>NUCLEOTIDE SEQUENCE [LARGE SCALE GENOMIC DNA]</scope>
    <source>
        <strain evidence="1 2">UAMH 10762</strain>
    </source>
</reference>
<proteinExistence type="predicted"/>
<dbReference type="KEGG" id="bcom:BAUCODRAFT_246219"/>
<protein>
    <submittedName>
        <fullName evidence="1">Uncharacterized protein</fullName>
    </submittedName>
</protein>
<dbReference type="Proteomes" id="UP000011761">
    <property type="component" value="Unassembled WGS sequence"/>
</dbReference>
<dbReference type="RefSeq" id="XP_007679669.1">
    <property type="nucleotide sequence ID" value="XM_007681479.1"/>
</dbReference>
<dbReference type="HOGENOM" id="CLU_1796105_0_0_1"/>
<organism evidence="1 2">
    <name type="scientific">Baudoinia panamericana (strain UAMH 10762)</name>
    <name type="common">Angels' share fungus</name>
    <name type="synonym">Baudoinia compniacensis (strain UAMH 10762)</name>
    <dbReference type="NCBI Taxonomy" id="717646"/>
    <lineage>
        <taxon>Eukaryota</taxon>
        <taxon>Fungi</taxon>
        <taxon>Dikarya</taxon>
        <taxon>Ascomycota</taxon>
        <taxon>Pezizomycotina</taxon>
        <taxon>Dothideomycetes</taxon>
        <taxon>Dothideomycetidae</taxon>
        <taxon>Mycosphaerellales</taxon>
        <taxon>Teratosphaeriaceae</taxon>
        <taxon>Baudoinia</taxon>
    </lineage>
</organism>
<evidence type="ECO:0000313" key="2">
    <source>
        <dbReference type="Proteomes" id="UP000011761"/>
    </source>
</evidence>
<name>M2MAU4_BAUPA</name>
<evidence type="ECO:0000313" key="1">
    <source>
        <dbReference type="EMBL" id="EMC93586.1"/>
    </source>
</evidence>